<evidence type="ECO:0000313" key="2">
    <source>
        <dbReference type="EMBL" id="MDN4476988.1"/>
    </source>
</evidence>
<feature type="coiled-coil region" evidence="1">
    <location>
        <begin position="34"/>
        <end position="61"/>
    </location>
</feature>
<evidence type="ECO:0000313" key="3">
    <source>
        <dbReference type="Proteomes" id="UP001172728"/>
    </source>
</evidence>
<sequence length="292" mass="28950">MSDGRTRLVSAAAGIAVLATGVVLGSGPLRAALLGETGERIDTLESELAVQQERASDAEDRAATAAGYVDATAPTLLIDLLPGTAVVVVAAPGAPEDVVAALEQRLPLAGAEETGAVALGESWDDDATSQFRTALAEQVASSLVGVDAVEPAAVLAHAFVQGATGAAPTGSDRTEVGDAGTDRGAVLWDLLVEAELAEGEAATRADAILLVAGRKDATAALADAFAAYDAPVTVVGSAGAITAQTRRDDVATVASSDWTLGSVSAVATVSETLAGGRPHYGDGDVPAVLGVS</sequence>
<dbReference type="InterPro" id="IPR021522">
    <property type="entry name" value="MctB"/>
</dbReference>
<name>A0ABT8GCW7_9MICO</name>
<dbReference type="EMBL" id="JAUHPW010000014">
    <property type="protein sequence ID" value="MDN4476988.1"/>
    <property type="molecule type" value="Genomic_DNA"/>
</dbReference>
<dbReference type="Pfam" id="PF11382">
    <property type="entry name" value="MctB"/>
    <property type="match status" value="1"/>
</dbReference>
<accession>A0ABT8GCW7</accession>
<gene>
    <name evidence="2" type="ORF">QQX09_14100</name>
</gene>
<protein>
    <submittedName>
        <fullName evidence="2">Copper transporter</fullName>
    </submittedName>
</protein>
<dbReference type="RefSeq" id="WP_301135908.1">
    <property type="nucleotide sequence ID" value="NZ_JAUHPW010000014.1"/>
</dbReference>
<keyword evidence="1" id="KW-0175">Coiled coil</keyword>
<dbReference type="Proteomes" id="UP001172728">
    <property type="component" value="Unassembled WGS sequence"/>
</dbReference>
<organism evidence="2 3">
    <name type="scientific">Demequina litoralis</name>
    <dbReference type="NCBI Taxonomy" id="3051660"/>
    <lineage>
        <taxon>Bacteria</taxon>
        <taxon>Bacillati</taxon>
        <taxon>Actinomycetota</taxon>
        <taxon>Actinomycetes</taxon>
        <taxon>Micrococcales</taxon>
        <taxon>Demequinaceae</taxon>
        <taxon>Demequina</taxon>
    </lineage>
</organism>
<proteinExistence type="predicted"/>
<evidence type="ECO:0000256" key="1">
    <source>
        <dbReference type="SAM" id="Coils"/>
    </source>
</evidence>
<comment type="caution">
    <text evidence="2">The sequence shown here is derived from an EMBL/GenBank/DDBJ whole genome shotgun (WGS) entry which is preliminary data.</text>
</comment>
<reference evidence="2" key="1">
    <citation type="submission" date="2023-06" db="EMBL/GenBank/DDBJ databases">
        <title>Sysu t00192.</title>
        <authorList>
            <person name="Gao L."/>
            <person name="Fang B.-Z."/>
            <person name="Li W.-J."/>
        </authorList>
    </citation>
    <scope>NUCLEOTIDE SEQUENCE</scope>
    <source>
        <strain evidence="2">SYSU T00192</strain>
    </source>
</reference>
<keyword evidence="3" id="KW-1185">Reference proteome</keyword>